<dbReference type="PANTHER" id="PTHR15071:SF0">
    <property type="entry name" value="MANNOSE 6-PHOSPHATE RECEPTOR-LIKE PROTEIN 1"/>
    <property type="match status" value="1"/>
</dbReference>
<gene>
    <name evidence="22" type="primary">LOC118424413</name>
</gene>
<reference evidence="22" key="2">
    <citation type="submission" date="2025-08" db="UniProtKB">
        <authorList>
            <consortium name="RefSeq"/>
        </authorList>
    </citation>
    <scope>IDENTIFICATION</scope>
    <source>
        <strain evidence="22">S238N-H82</strain>
        <tissue evidence="22">Testes</tissue>
    </source>
</reference>
<dbReference type="PROSITE" id="PS51914">
    <property type="entry name" value="MRH"/>
    <property type="match status" value="4"/>
</dbReference>
<reference evidence="21" key="1">
    <citation type="journal article" date="2020" name="Nat. Ecol. Evol.">
        <title>Deeply conserved synteny resolves early events in vertebrate evolution.</title>
        <authorList>
            <person name="Simakov O."/>
            <person name="Marletaz F."/>
            <person name="Yue J.X."/>
            <person name="O'Connell B."/>
            <person name="Jenkins J."/>
            <person name="Brandt A."/>
            <person name="Calef R."/>
            <person name="Tung C.H."/>
            <person name="Huang T.K."/>
            <person name="Schmutz J."/>
            <person name="Satoh N."/>
            <person name="Yu J.K."/>
            <person name="Putnam N.H."/>
            <person name="Green R.E."/>
            <person name="Rokhsar D.S."/>
        </authorList>
    </citation>
    <scope>NUCLEOTIDE SEQUENCE [LARGE SCALE GENOMIC DNA]</scope>
    <source>
        <strain evidence="21">S238N-H82</strain>
    </source>
</reference>
<protein>
    <recommendedName>
        <fullName evidence="6">Autophagy-related protein 27</fullName>
    </recommendedName>
</protein>
<evidence type="ECO:0000256" key="10">
    <source>
        <dbReference type="ARBA" id="ARBA00022927"/>
    </source>
</evidence>
<dbReference type="GO" id="GO:0000139">
    <property type="term" value="C:Golgi membrane"/>
    <property type="evidence" value="ECO:0007669"/>
    <property type="project" value="UniProtKB-SubCell"/>
</dbReference>
<organism evidence="21 22">
    <name type="scientific">Branchiostoma floridae</name>
    <name type="common">Florida lancelet</name>
    <name type="synonym">Amphioxus</name>
    <dbReference type="NCBI Taxonomy" id="7739"/>
    <lineage>
        <taxon>Eukaryota</taxon>
        <taxon>Metazoa</taxon>
        <taxon>Chordata</taxon>
        <taxon>Cephalochordata</taxon>
        <taxon>Leptocardii</taxon>
        <taxon>Amphioxiformes</taxon>
        <taxon>Branchiostomatidae</taxon>
        <taxon>Branchiostoma</taxon>
    </lineage>
</organism>
<keyword evidence="13" id="KW-0333">Golgi apparatus</keyword>
<dbReference type="Proteomes" id="UP000001554">
    <property type="component" value="Chromosome 10"/>
</dbReference>
<dbReference type="SUPFAM" id="SSF50911">
    <property type="entry name" value="Mannose 6-phosphate receptor domain"/>
    <property type="match status" value="4"/>
</dbReference>
<evidence type="ECO:0000256" key="3">
    <source>
        <dbReference type="ARBA" id="ARBA00004394"/>
    </source>
</evidence>
<feature type="chain" id="PRO_5039897668" description="Autophagy-related protein 27" evidence="19">
    <location>
        <begin position="33"/>
        <end position="743"/>
    </location>
</feature>
<evidence type="ECO:0000256" key="17">
    <source>
        <dbReference type="ARBA" id="ARBA00023329"/>
    </source>
</evidence>
<keyword evidence="11 18" id="KW-1133">Transmembrane helix</keyword>
<dbReference type="GO" id="GO:0031966">
    <property type="term" value="C:mitochondrial membrane"/>
    <property type="evidence" value="ECO:0007669"/>
    <property type="project" value="UniProtKB-SubCell"/>
</dbReference>
<feature type="domain" description="MRH" evidence="20">
    <location>
        <begin position="539"/>
        <end position="653"/>
    </location>
</feature>
<evidence type="ECO:0000256" key="6">
    <source>
        <dbReference type="ARBA" id="ARBA00013776"/>
    </source>
</evidence>
<feature type="transmembrane region" description="Helical" evidence="18">
    <location>
        <begin position="673"/>
        <end position="697"/>
    </location>
</feature>
<dbReference type="AlphaFoldDB" id="A0A9J7N3M1"/>
<evidence type="ECO:0000256" key="11">
    <source>
        <dbReference type="ARBA" id="ARBA00022989"/>
    </source>
</evidence>
<evidence type="ECO:0000256" key="5">
    <source>
        <dbReference type="ARBA" id="ARBA00005363"/>
    </source>
</evidence>
<proteinExistence type="inferred from homology"/>
<evidence type="ECO:0000313" key="21">
    <source>
        <dbReference type="Proteomes" id="UP000001554"/>
    </source>
</evidence>
<evidence type="ECO:0000256" key="7">
    <source>
        <dbReference type="ARBA" id="ARBA00022448"/>
    </source>
</evidence>
<dbReference type="GO" id="GO:0006914">
    <property type="term" value="P:autophagy"/>
    <property type="evidence" value="ECO:0007669"/>
    <property type="project" value="UniProtKB-KW"/>
</dbReference>
<dbReference type="KEGG" id="bfo:118424413"/>
<evidence type="ECO:0000256" key="18">
    <source>
        <dbReference type="SAM" id="Phobius"/>
    </source>
</evidence>
<evidence type="ECO:0000256" key="13">
    <source>
        <dbReference type="ARBA" id="ARBA00023034"/>
    </source>
</evidence>
<dbReference type="GeneID" id="118424413"/>
<evidence type="ECO:0000256" key="16">
    <source>
        <dbReference type="ARBA" id="ARBA00023157"/>
    </source>
</evidence>
<sequence>MKTSTSKMDQLKTSRFLLDFVTVLLFSRLVSGQQALTCEKTGPCSCMMSDGIGEINLRPLVAANPSFKDFPATTNPDDYLYSWNPCEPFTEGLCRDVAVCQKKKDGKVYTDLGQQDSMETDVSVDPDTGETLVSFAYSSADDKKASLVVTKCTTGETNFTAEGETAMNTYVFQLDSPCACPGVGPECTGQPPPTCEKTGPCSCNMSDGSGQVDISPLMTGNPAFKDLVATTVPDDYLYSWNPCQPFTEGQCQNVAVCKKSNDSSVYEDIGTQDSVEISFSQDPDEGEIVTFGYTSLDGLRLSSVMAKCTTGETSIKADGEILDNNYLFELSSPCACPNAGPDCAGKKPVTCEKTGPCSCNMSDGSGEVNLQLLLSGNPTFKDYDSTIFPDGFLYSWNPCEPFSEGSCKDVAACKSASDGSAYIDIGKQDSVQISGGRDDSSGDVVVSFAYTSADGERDSMIVATCTTGDTTTFTAEGQTTENSYSFQLESPCACPNADPQCAGSKTPTCEKTGPCSCRMSDGSGEVNLQPLLAGNPTFKDIPATTVPDDFLYSWNPCEPFDEGSCKDVAVCQKTKDGSQYNDLGRHDTVEIQASQDPITGQSAVSFGYTSADGQRSSLIIATCGTGDTEFTVDGQDVPNSYLFQLTSACACPGADVDCAGPVIIPTPAPTAGLGGGSIFLIIVVSAFAGYFLVGAILNKVIRGKQGSEVVPNVQFWRNLPGYIKNGVLYIISPCRKTTTYEQI</sequence>
<dbReference type="Gene3D" id="2.70.130.10">
    <property type="entry name" value="Mannose-6-phosphate receptor binding domain"/>
    <property type="match status" value="4"/>
</dbReference>
<keyword evidence="15 18" id="KW-0472">Membrane</keyword>
<evidence type="ECO:0000256" key="19">
    <source>
        <dbReference type="SAM" id="SignalP"/>
    </source>
</evidence>
<evidence type="ECO:0000256" key="14">
    <source>
        <dbReference type="ARBA" id="ARBA00023128"/>
    </source>
</evidence>
<evidence type="ECO:0000256" key="8">
    <source>
        <dbReference type="ARBA" id="ARBA00022692"/>
    </source>
</evidence>
<keyword evidence="10" id="KW-0653">Protein transport</keyword>
<evidence type="ECO:0000256" key="2">
    <source>
        <dbReference type="ARBA" id="ARBA00004358"/>
    </source>
</evidence>
<feature type="signal peptide" evidence="19">
    <location>
        <begin position="1"/>
        <end position="32"/>
    </location>
</feature>
<evidence type="ECO:0000256" key="15">
    <source>
        <dbReference type="ARBA" id="ARBA00023136"/>
    </source>
</evidence>
<dbReference type="GO" id="GO:0034045">
    <property type="term" value="C:phagophore assembly site membrane"/>
    <property type="evidence" value="ECO:0007669"/>
    <property type="project" value="UniProtKB-SubCell"/>
</dbReference>
<evidence type="ECO:0000313" key="22">
    <source>
        <dbReference type="RefSeq" id="XP_035688865.1"/>
    </source>
</evidence>
<evidence type="ECO:0000256" key="12">
    <source>
        <dbReference type="ARBA" id="ARBA00023006"/>
    </source>
</evidence>
<dbReference type="Pfam" id="PF09451">
    <property type="entry name" value="ATG27"/>
    <property type="match status" value="1"/>
</dbReference>
<keyword evidence="7" id="KW-0813">Transport</keyword>
<comment type="similarity">
    <text evidence="5">Belongs to the ATG27 family.</text>
</comment>
<dbReference type="RefSeq" id="XP_035688865.1">
    <property type="nucleotide sequence ID" value="XM_035832972.1"/>
</dbReference>
<evidence type="ECO:0000256" key="9">
    <source>
        <dbReference type="ARBA" id="ARBA00022729"/>
    </source>
</evidence>
<dbReference type="OMA" id="TCEKTGP"/>
<name>A0A9J7N3M1_BRAFL</name>
<dbReference type="PANTHER" id="PTHR15071">
    <property type="entry name" value="MANNOSE-6-PHOSPHATE RECEPTOR FAMILY MEMBER"/>
    <property type="match status" value="1"/>
</dbReference>
<feature type="domain" description="MRH" evidence="20">
    <location>
        <begin position="225"/>
        <end position="338"/>
    </location>
</feature>
<accession>A0A9J7N3M1</accession>
<dbReference type="InterPro" id="IPR018939">
    <property type="entry name" value="Autophagy-rel_prot_27"/>
</dbReference>
<keyword evidence="17" id="KW-0968">Cytoplasmic vesicle</keyword>
<dbReference type="GO" id="GO:0015031">
    <property type="term" value="P:protein transport"/>
    <property type="evidence" value="ECO:0007669"/>
    <property type="project" value="UniProtKB-KW"/>
</dbReference>
<keyword evidence="16" id="KW-1015">Disulfide bond</keyword>
<dbReference type="InterPro" id="IPR009011">
    <property type="entry name" value="Man6P_isomerase_rcpt-bd_dom_sf"/>
</dbReference>
<keyword evidence="12" id="KW-0072">Autophagy</keyword>
<dbReference type="FunFam" id="2.70.130.10:FF:000029">
    <property type="entry name" value="uncharacterized protein LOC100184158"/>
    <property type="match status" value="4"/>
</dbReference>
<feature type="domain" description="MRH" evidence="20">
    <location>
        <begin position="68"/>
        <end position="182"/>
    </location>
</feature>
<evidence type="ECO:0000259" key="20">
    <source>
        <dbReference type="PROSITE" id="PS51914"/>
    </source>
</evidence>
<dbReference type="GO" id="GO:0010008">
    <property type="term" value="C:endosome membrane"/>
    <property type="evidence" value="ECO:0007669"/>
    <property type="project" value="UniProtKB-SubCell"/>
</dbReference>
<feature type="domain" description="MRH" evidence="20">
    <location>
        <begin position="349"/>
        <end position="496"/>
    </location>
</feature>
<dbReference type="InterPro" id="IPR044865">
    <property type="entry name" value="MRH_dom"/>
</dbReference>
<keyword evidence="9 19" id="KW-0732">Signal</keyword>
<evidence type="ECO:0000256" key="1">
    <source>
        <dbReference type="ARBA" id="ARBA00004304"/>
    </source>
</evidence>
<keyword evidence="8 18" id="KW-0812">Transmembrane</keyword>
<dbReference type="GO" id="GO:0005802">
    <property type="term" value="C:trans-Golgi network"/>
    <property type="evidence" value="ECO:0000318"/>
    <property type="project" value="GO_Central"/>
</dbReference>
<keyword evidence="21" id="KW-1185">Reference proteome</keyword>
<comment type="subcellular location">
    <subcellularLocation>
        <location evidence="2">Cytoplasmic vesicle membrane</location>
        <topology evidence="2">Single-pass type I membrane protein</topology>
    </subcellularLocation>
    <subcellularLocation>
        <location evidence="3">Golgi apparatus membrane</location>
    </subcellularLocation>
    <subcellularLocation>
        <location evidence="1">Mitochondrion membrane</location>
        <topology evidence="1">Single-pass membrane protein</topology>
    </subcellularLocation>
    <subcellularLocation>
        <location evidence="4">Preautophagosomal structure membrane</location>
        <topology evidence="4">Single-pass type I membrane protein</topology>
    </subcellularLocation>
</comment>
<evidence type="ECO:0000256" key="4">
    <source>
        <dbReference type="ARBA" id="ARBA00004472"/>
    </source>
</evidence>
<keyword evidence="14" id="KW-0496">Mitochondrion</keyword>
<dbReference type="OrthoDB" id="29460at2759"/>